<name>A0ABW4KDE2_9BACI</name>
<evidence type="ECO:0000256" key="4">
    <source>
        <dbReference type="ARBA" id="ARBA00022989"/>
    </source>
</evidence>
<dbReference type="NCBIfam" id="TIGR00704">
    <property type="entry name" value="NaPi_cotrn_rel"/>
    <property type="match status" value="1"/>
</dbReference>
<sequence length="311" mass="33553">MLYIILFFLLAACFLAGMTWMRIGLFNLSGSALQRWVQHVTNTPLKSMCAGIVMTLILQSSSAVTVIAVGLVSAGILTFPQTIGIILGTNIGTTVTLEIISFDLSGLIIPLFLIGVLCLFFQHTRVRSCGFILIGIGMIFSSMKGFSWLSSPLTNISFVQQLIQQLEINMLYAFAAGVILTAVIQSGTVATGIAMSFVGAGIFGLETGILIMMGSNIGTCSTALLAGIGAGKEARLTAYAHLWLNILGVTFFLPFIHHLADWSAALSENPETQLAHASVLFNMICSMAVLPFANHFGQFIMWMHQKKSVFR</sequence>
<accession>A0ABW4KDE2</accession>
<evidence type="ECO:0000313" key="8">
    <source>
        <dbReference type="Proteomes" id="UP001597301"/>
    </source>
</evidence>
<feature type="transmembrane region" description="Helical" evidence="6">
    <location>
        <begin position="100"/>
        <end position="124"/>
    </location>
</feature>
<evidence type="ECO:0000256" key="5">
    <source>
        <dbReference type="ARBA" id="ARBA00023136"/>
    </source>
</evidence>
<dbReference type="PANTHER" id="PTHR10010:SF46">
    <property type="entry name" value="SODIUM-DEPENDENT PHOSPHATE TRANSPORT PROTEIN 2B"/>
    <property type="match status" value="1"/>
</dbReference>
<keyword evidence="8" id="KW-1185">Reference proteome</keyword>
<dbReference type="NCBIfam" id="NF037997">
    <property type="entry name" value="Na_Pi_symport"/>
    <property type="match status" value="1"/>
</dbReference>
<comment type="subcellular location">
    <subcellularLocation>
        <location evidence="1">Cell membrane</location>
        <topology evidence="1">Multi-pass membrane protein</topology>
    </subcellularLocation>
</comment>
<reference evidence="8" key="1">
    <citation type="journal article" date="2019" name="Int. J. Syst. Evol. Microbiol.">
        <title>The Global Catalogue of Microorganisms (GCM) 10K type strain sequencing project: providing services to taxonomists for standard genome sequencing and annotation.</title>
        <authorList>
            <consortium name="The Broad Institute Genomics Platform"/>
            <consortium name="The Broad Institute Genome Sequencing Center for Infectious Disease"/>
            <person name="Wu L."/>
            <person name="Ma J."/>
        </authorList>
    </citation>
    <scope>NUCLEOTIDE SEQUENCE [LARGE SCALE GENOMIC DNA]</scope>
    <source>
        <strain evidence="8">CGMCC 1.12295</strain>
    </source>
</reference>
<keyword evidence="2" id="KW-1003">Cell membrane</keyword>
<feature type="transmembrane region" description="Helical" evidence="6">
    <location>
        <begin position="170"/>
        <end position="203"/>
    </location>
</feature>
<evidence type="ECO:0000256" key="3">
    <source>
        <dbReference type="ARBA" id="ARBA00022692"/>
    </source>
</evidence>
<comment type="caution">
    <text evidence="7">The sequence shown here is derived from an EMBL/GenBank/DDBJ whole genome shotgun (WGS) entry which is preliminary data.</text>
</comment>
<keyword evidence="3 6" id="KW-0812">Transmembrane</keyword>
<feature type="transmembrane region" description="Helical" evidence="6">
    <location>
        <begin position="50"/>
        <end position="79"/>
    </location>
</feature>
<dbReference type="RefSeq" id="WP_380771879.1">
    <property type="nucleotide sequence ID" value="NZ_JBHUEO010000004.1"/>
</dbReference>
<evidence type="ECO:0000256" key="2">
    <source>
        <dbReference type="ARBA" id="ARBA00022475"/>
    </source>
</evidence>
<proteinExistence type="predicted"/>
<gene>
    <name evidence="7" type="ORF">ACFSCZ_01640</name>
</gene>
<evidence type="ECO:0000313" key="7">
    <source>
        <dbReference type="EMBL" id="MFD1705453.1"/>
    </source>
</evidence>
<organism evidence="7 8">
    <name type="scientific">Siminovitchia sediminis</name>
    <dbReference type="NCBI Taxonomy" id="1274353"/>
    <lineage>
        <taxon>Bacteria</taxon>
        <taxon>Bacillati</taxon>
        <taxon>Bacillota</taxon>
        <taxon>Bacilli</taxon>
        <taxon>Bacillales</taxon>
        <taxon>Bacillaceae</taxon>
        <taxon>Siminovitchia</taxon>
    </lineage>
</organism>
<dbReference type="PANTHER" id="PTHR10010">
    <property type="entry name" value="SOLUTE CARRIER FAMILY 34 SODIUM PHOSPHATE , MEMBER 2-RELATED"/>
    <property type="match status" value="1"/>
</dbReference>
<dbReference type="InterPro" id="IPR004633">
    <property type="entry name" value="NaPi_cotrn-rel/YqeW-like"/>
</dbReference>
<keyword evidence="5 6" id="KW-0472">Membrane</keyword>
<evidence type="ECO:0000256" key="6">
    <source>
        <dbReference type="SAM" id="Phobius"/>
    </source>
</evidence>
<dbReference type="Proteomes" id="UP001597301">
    <property type="component" value="Unassembled WGS sequence"/>
</dbReference>
<keyword evidence="4 6" id="KW-1133">Transmembrane helix</keyword>
<dbReference type="Pfam" id="PF02690">
    <property type="entry name" value="Na_Pi_cotrans"/>
    <property type="match status" value="2"/>
</dbReference>
<feature type="transmembrane region" description="Helical" evidence="6">
    <location>
        <begin position="242"/>
        <end position="260"/>
    </location>
</feature>
<feature type="transmembrane region" description="Helical" evidence="6">
    <location>
        <begin position="209"/>
        <end position="230"/>
    </location>
</feature>
<protein>
    <submittedName>
        <fullName evidence="7">Na/Pi symporter</fullName>
    </submittedName>
</protein>
<dbReference type="EMBL" id="JBHUEO010000004">
    <property type="protein sequence ID" value="MFD1705453.1"/>
    <property type="molecule type" value="Genomic_DNA"/>
</dbReference>
<dbReference type="InterPro" id="IPR003841">
    <property type="entry name" value="Na/Pi_transpt"/>
</dbReference>
<feature type="transmembrane region" description="Helical" evidence="6">
    <location>
        <begin position="280"/>
        <end position="302"/>
    </location>
</feature>
<evidence type="ECO:0000256" key="1">
    <source>
        <dbReference type="ARBA" id="ARBA00004651"/>
    </source>
</evidence>